<feature type="domain" description="RNA polymerase sigma-70 region 2" evidence="7">
    <location>
        <begin position="60"/>
        <end position="126"/>
    </location>
</feature>
<dbReference type="Gene3D" id="1.10.1740.10">
    <property type="match status" value="1"/>
</dbReference>
<keyword evidence="10" id="KW-1185">Reference proteome</keyword>
<sequence length="222" mass="24623">MTHHDHTSAPNSAAEQGTLLHLASDRPASRSAPDNMQIPRPPTTAGTDDRIDADLLAKAIRLHADLVPRQAYRLTGDVHAAEDLSQDVFVRVLRSLPRFDPDRGSMEGWLYRITMNLFRDQVRRNRLRQPHRFYAAAEPTCSRPRPDELVLARHLDPDLEAALRSLTPAMLDTVLLADVAGLSHREIAAMTGVARGTVASRLCRAHARLQAQLSSHHADHVA</sequence>
<name>A0ABW2N8J7_9ACTN</name>
<dbReference type="InterPro" id="IPR039425">
    <property type="entry name" value="RNA_pol_sigma-70-like"/>
</dbReference>
<dbReference type="InterPro" id="IPR014284">
    <property type="entry name" value="RNA_pol_sigma-70_dom"/>
</dbReference>
<evidence type="ECO:0000256" key="6">
    <source>
        <dbReference type="SAM" id="MobiDB-lite"/>
    </source>
</evidence>
<dbReference type="Pfam" id="PF08281">
    <property type="entry name" value="Sigma70_r4_2"/>
    <property type="match status" value="1"/>
</dbReference>
<dbReference type="Pfam" id="PF04542">
    <property type="entry name" value="Sigma70_r2"/>
    <property type="match status" value="1"/>
</dbReference>
<dbReference type="Proteomes" id="UP001596524">
    <property type="component" value="Unassembled WGS sequence"/>
</dbReference>
<accession>A0ABW2N8J7</accession>
<dbReference type="InterPro" id="IPR036388">
    <property type="entry name" value="WH-like_DNA-bd_sf"/>
</dbReference>
<dbReference type="InterPro" id="IPR007627">
    <property type="entry name" value="RNA_pol_sigma70_r2"/>
</dbReference>
<dbReference type="PANTHER" id="PTHR43133">
    <property type="entry name" value="RNA POLYMERASE ECF-TYPE SIGMA FACTO"/>
    <property type="match status" value="1"/>
</dbReference>
<evidence type="ECO:0000259" key="7">
    <source>
        <dbReference type="Pfam" id="PF04542"/>
    </source>
</evidence>
<evidence type="ECO:0000256" key="2">
    <source>
        <dbReference type="ARBA" id="ARBA00023015"/>
    </source>
</evidence>
<dbReference type="SUPFAM" id="SSF88946">
    <property type="entry name" value="Sigma2 domain of RNA polymerase sigma factors"/>
    <property type="match status" value="1"/>
</dbReference>
<evidence type="ECO:0000313" key="10">
    <source>
        <dbReference type="Proteomes" id="UP001596524"/>
    </source>
</evidence>
<proteinExistence type="inferred from homology"/>
<dbReference type="InterPro" id="IPR013324">
    <property type="entry name" value="RNA_pol_sigma_r3/r4-like"/>
</dbReference>
<dbReference type="SUPFAM" id="SSF88659">
    <property type="entry name" value="Sigma3 and sigma4 domains of RNA polymerase sigma factors"/>
    <property type="match status" value="1"/>
</dbReference>
<dbReference type="EMBL" id="JBHTCH010000021">
    <property type="protein sequence ID" value="MFC7362245.1"/>
    <property type="molecule type" value="Genomic_DNA"/>
</dbReference>
<dbReference type="NCBIfam" id="TIGR02937">
    <property type="entry name" value="sigma70-ECF"/>
    <property type="match status" value="1"/>
</dbReference>
<evidence type="ECO:0000256" key="5">
    <source>
        <dbReference type="ARBA" id="ARBA00023163"/>
    </source>
</evidence>
<dbReference type="PANTHER" id="PTHR43133:SF8">
    <property type="entry name" value="RNA POLYMERASE SIGMA FACTOR HI_1459-RELATED"/>
    <property type="match status" value="1"/>
</dbReference>
<evidence type="ECO:0000256" key="1">
    <source>
        <dbReference type="ARBA" id="ARBA00010641"/>
    </source>
</evidence>
<feature type="region of interest" description="Disordered" evidence="6">
    <location>
        <begin position="26"/>
        <end position="49"/>
    </location>
</feature>
<feature type="domain" description="RNA polymerase sigma factor 70 region 4 type 2" evidence="8">
    <location>
        <begin position="159"/>
        <end position="209"/>
    </location>
</feature>
<protein>
    <submittedName>
        <fullName evidence="9">Sigma-70 family RNA polymerase sigma factor</fullName>
    </submittedName>
</protein>
<keyword evidence="3" id="KW-0731">Sigma factor</keyword>
<keyword evidence="2" id="KW-0805">Transcription regulation</keyword>
<keyword evidence="5" id="KW-0804">Transcription</keyword>
<organism evidence="9 10">
    <name type="scientific">Nocardioides astragali</name>
    <dbReference type="NCBI Taxonomy" id="1776736"/>
    <lineage>
        <taxon>Bacteria</taxon>
        <taxon>Bacillati</taxon>
        <taxon>Actinomycetota</taxon>
        <taxon>Actinomycetes</taxon>
        <taxon>Propionibacteriales</taxon>
        <taxon>Nocardioidaceae</taxon>
        <taxon>Nocardioides</taxon>
    </lineage>
</organism>
<evidence type="ECO:0000256" key="3">
    <source>
        <dbReference type="ARBA" id="ARBA00023082"/>
    </source>
</evidence>
<dbReference type="Gene3D" id="1.10.10.10">
    <property type="entry name" value="Winged helix-like DNA-binding domain superfamily/Winged helix DNA-binding domain"/>
    <property type="match status" value="1"/>
</dbReference>
<keyword evidence="4" id="KW-0238">DNA-binding</keyword>
<comment type="caution">
    <text evidence="9">The sequence shown here is derived from an EMBL/GenBank/DDBJ whole genome shotgun (WGS) entry which is preliminary data.</text>
</comment>
<dbReference type="RefSeq" id="WP_255892024.1">
    <property type="nucleotide sequence ID" value="NZ_JAFMZM010000005.1"/>
</dbReference>
<dbReference type="InterPro" id="IPR013249">
    <property type="entry name" value="RNA_pol_sigma70_r4_t2"/>
</dbReference>
<evidence type="ECO:0000313" key="9">
    <source>
        <dbReference type="EMBL" id="MFC7362245.1"/>
    </source>
</evidence>
<reference evidence="10" key="1">
    <citation type="journal article" date="2019" name="Int. J. Syst. Evol. Microbiol.">
        <title>The Global Catalogue of Microorganisms (GCM) 10K type strain sequencing project: providing services to taxonomists for standard genome sequencing and annotation.</title>
        <authorList>
            <consortium name="The Broad Institute Genomics Platform"/>
            <consortium name="The Broad Institute Genome Sequencing Center for Infectious Disease"/>
            <person name="Wu L."/>
            <person name="Ma J."/>
        </authorList>
    </citation>
    <scope>NUCLEOTIDE SEQUENCE [LARGE SCALE GENOMIC DNA]</scope>
    <source>
        <strain evidence="10">FCH27</strain>
    </source>
</reference>
<evidence type="ECO:0000259" key="8">
    <source>
        <dbReference type="Pfam" id="PF08281"/>
    </source>
</evidence>
<evidence type="ECO:0000256" key="4">
    <source>
        <dbReference type="ARBA" id="ARBA00023125"/>
    </source>
</evidence>
<dbReference type="CDD" id="cd06171">
    <property type="entry name" value="Sigma70_r4"/>
    <property type="match status" value="1"/>
</dbReference>
<dbReference type="InterPro" id="IPR013325">
    <property type="entry name" value="RNA_pol_sigma_r2"/>
</dbReference>
<comment type="similarity">
    <text evidence="1">Belongs to the sigma-70 factor family. ECF subfamily.</text>
</comment>
<gene>
    <name evidence="9" type="ORF">ACFQO6_18385</name>
</gene>